<dbReference type="Proteomes" id="UP000078046">
    <property type="component" value="Unassembled WGS sequence"/>
</dbReference>
<dbReference type="PANTHER" id="PTHR13199">
    <property type="entry name" value="GH03947P"/>
    <property type="match status" value="1"/>
</dbReference>
<dbReference type="AlphaFoldDB" id="A0A177B5N8"/>
<reference evidence="2 3" key="1">
    <citation type="submission" date="2016-04" db="EMBL/GenBank/DDBJ databases">
        <title>The genome of Intoshia linei affirms orthonectids as highly simplified spiralians.</title>
        <authorList>
            <person name="Mikhailov K.V."/>
            <person name="Slusarev G.S."/>
            <person name="Nikitin M.A."/>
            <person name="Logacheva M.D."/>
            <person name="Penin A."/>
            <person name="Aleoshin V."/>
            <person name="Panchin Y.V."/>
        </authorList>
    </citation>
    <scope>NUCLEOTIDE SEQUENCE [LARGE SCALE GENOMIC DNA]</scope>
    <source>
        <strain evidence="2">Intl2013</strain>
        <tissue evidence="2">Whole animal</tissue>
    </source>
</reference>
<dbReference type="SMART" id="SM01177">
    <property type="entry name" value="DUF4210"/>
    <property type="match status" value="1"/>
</dbReference>
<keyword evidence="3" id="KW-1185">Reference proteome</keyword>
<dbReference type="EMBL" id="LWCA01000261">
    <property type="protein sequence ID" value="OAF69566.1"/>
    <property type="molecule type" value="Genomic_DNA"/>
</dbReference>
<dbReference type="OrthoDB" id="8625101at2759"/>
<protein>
    <recommendedName>
        <fullName evidence="1">Atos-like conserved domain-containing protein</fullName>
    </recommendedName>
</protein>
<feature type="domain" description="Atos-like conserved" evidence="1">
    <location>
        <begin position="566"/>
        <end position="624"/>
    </location>
</feature>
<accession>A0A177B5N8</accession>
<organism evidence="2 3">
    <name type="scientific">Intoshia linei</name>
    <dbReference type="NCBI Taxonomy" id="1819745"/>
    <lineage>
        <taxon>Eukaryota</taxon>
        <taxon>Metazoa</taxon>
        <taxon>Spiralia</taxon>
        <taxon>Lophotrochozoa</taxon>
        <taxon>Mesozoa</taxon>
        <taxon>Orthonectida</taxon>
        <taxon>Rhopaluridae</taxon>
        <taxon>Intoshia</taxon>
    </lineage>
</organism>
<sequence>MPVDSNNFQDKNIQVFDKIMKNSNVGHIGLESKCIDIDKVKRLKENIQKSKDLQKHQITNRLNSNDCEDESMEELADLSEFTKFVDVPGFITSMFDSSLNDEILRNLSYHISNLLNKCGSVFIDIHCLKKGVSNEKESCFNTAVYENFIPMCEFMNEKQEDTVLLERWKFSIGVTKNSNLAKRHNLMQEIQHMYSCSVIHDKEFSHWFQQNVSSVKFKLYSSKNGHYADDCQVKPPKVNNFQSSLKRIKQFWFVESLFGDDMLLDASMELIVNKKFIKYKHLPAFICVQPIILSCCEKASPPFYDENINIKITEIKNFMFTVLQIIDAYSHRDSKALNYKYGSSSQVTPNHDCYNLLPNLDCHDQNNFTSIVYKPCIYKKNKDSQTVIPPYSNLTPQIYRKNLNMLNSEGKKYSSMCNLSTTYVCQKHERKLESKTNSQKYNIEMELSGNLFKPHNLKNRYKDIKQLESRSDSPCGFDVCDKNANLLKEPIFQKKNTLKNVFLRSQITYINKHKKLNLMKHFSQYKLDKKENNKPINCLKTTFKSKTSYNELNENIDLASIPGKHFYINFEESILKRRFKEYGHLKNFYCELVAHGNFKTDLIKIPLDISFFKLNYMDAPSPYLGTAKIKRYMIPESGFVQITIFYPNDTMVKLFSVPYDFKELKRKNVSFIRHRIYFKRRKKRHVKHLLHMKVVKSSSGRLYINSEIKMVFSAYRDDYGDPRVLSNSMETFETTIIPI</sequence>
<evidence type="ECO:0000259" key="1">
    <source>
        <dbReference type="SMART" id="SM01177"/>
    </source>
</evidence>
<dbReference type="InterPro" id="IPR025261">
    <property type="entry name" value="Atos-like_cons_dom"/>
</dbReference>
<comment type="caution">
    <text evidence="2">The sequence shown here is derived from an EMBL/GenBank/DDBJ whole genome shotgun (WGS) entry which is preliminary data.</text>
</comment>
<proteinExistence type="predicted"/>
<name>A0A177B5N8_9BILA</name>
<gene>
    <name evidence="2" type="ORF">A3Q56_02643</name>
</gene>
<evidence type="ECO:0000313" key="2">
    <source>
        <dbReference type="EMBL" id="OAF69566.1"/>
    </source>
</evidence>
<evidence type="ECO:0000313" key="3">
    <source>
        <dbReference type="Proteomes" id="UP000078046"/>
    </source>
</evidence>
<dbReference type="PANTHER" id="PTHR13199:SF11">
    <property type="entry name" value="PROTEIN ATOSSA"/>
    <property type="match status" value="1"/>
</dbReference>
<dbReference type="InterPro" id="IPR051506">
    <property type="entry name" value="ATOS_Transcription_Regulators"/>
</dbReference>